<dbReference type="OMA" id="KKFETDG"/>
<dbReference type="RefSeq" id="NP_507014.1">
    <property type="nucleotide sequence ID" value="NM_074613.6"/>
</dbReference>
<proteinExistence type="predicted"/>
<protein>
    <submittedName>
        <fullName evidence="3">Uncharacterized protein</fullName>
    </submittedName>
</protein>
<dbReference type="GeneID" id="180066"/>
<dbReference type="AlphaFoldDB" id="O62035"/>
<name>O62035_CAEEL</name>
<dbReference type="CTD" id="180066"/>
<dbReference type="InterPro" id="IPR009564">
    <property type="entry name" value="DUF1179"/>
</dbReference>
<keyword evidence="2" id="KW-0812">Transmembrane</keyword>
<keyword evidence="2" id="KW-1133">Transmembrane helix</keyword>
<reference evidence="3 4" key="1">
    <citation type="journal article" date="1998" name="Science">
        <title>Genome sequence of the nematode C. elegans: a platform for investigating biology.</title>
        <authorList>
            <consortium name="The C. elegans sequencing consortium"/>
            <person name="Sulson J.E."/>
            <person name="Waterston R."/>
        </authorList>
    </citation>
    <scope>NUCLEOTIDE SEQUENCE [LARGE SCALE GENOMIC DNA]</scope>
    <source>
        <strain evidence="3 4">Bristol N2</strain>
    </source>
</reference>
<feature type="compositionally biased region" description="Basic and acidic residues" evidence="1">
    <location>
        <begin position="92"/>
        <end position="101"/>
    </location>
</feature>
<evidence type="ECO:0000313" key="3">
    <source>
        <dbReference type="EMBL" id="CAB07559.1"/>
    </source>
</evidence>
<dbReference type="Proteomes" id="UP000001940">
    <property type="component" value="Chromosome V"/>
</dbReference>
<dbReference type="SMR" id="O62035"/>
<dbReference type="HOGENOM" id="CLU_2225579_0_0_1"/>
<dbReference type="InParanoid" id="O62035"/>
<dbReference type="UCSC" id="C06C6.8">
    <property type="organism name" value="c. elegans"/>
</dbReference>
<dbReference type="EMBL" id="BX284605">
    <property type="protein sequence ID" value="CAB07559.1"/>
    <property type="molecule type" value="Genomic_DNA"/>
</dbReference>
<dbReference type="KEGG" id="cel:CELE_C06C6.8"/>
<dbReference type="PhylomeDB" id="O62035"/>
<organism evidence="3 4">
    <name type="scientific">Caenorhabditis elegans</name>
    <dbReference type="NCBI Taxonomy" id="6239"/>
    <lineage>
        <taxon>Eukaryota</taxon>
        <taxon>Metazoa</taxon>
        <taxon>Ecdysozoa</taxon>
        <taxon>Nematoda</taxon>
        <taxon>Chromadorea</taxon>
        <taxon>Rhabditida</taxon>
        <taxon>Rhabditina</taxon>
        <taxon>Rhabditomorpha</taxon>
        <taxon>Rhabditoidea</taxon>
        <taxon>Rhabditidae</taxon>
        <taxon>Peloderinae</taxon>
        <taxon>Caenorhabditis</taxon>
    </lineage>
</organism>
<evidence type="ECO:0000313" key="5">
    <source>
        <dbReference type="WormBase" id="C06C6.8"/>
    </source>
</evidence>
<dbReference type="AGR" id="WB:WBGene00007382"/>
<accession>O62035</accession>
<dbReference type="Bgee" id="WBGene00007382">
    <property type="expression patterns" value="Expressed in material anatomical entity and 2 other cell types or tissues"/>
</dbReference>
<dbReference type="WormBase" id="C06C6.8">
    <property type="protein sequence ID" value="CE17372"/>
    <property type="gene ID" value="WBGene00007382"/>
</dbReference>
<dbReference type="OrthoDB" id="5868225at2759"/>
<dbReference type="PaxDb" id="6239-C06C6.8"/>
<feature type="compositionally biased region" description="Polar residues" evidence="1">
    <location>
        <begin position="57"/>
        <end position="69"/>
    </location>
</feature>
<dbReference type="PIR" id="T19013">
    <property type="entry name" value="T19013"/>
</dbReference>
<keyword evidence="2" id="KW-0472">Membrane</keyword>
<dbReference type="FunCoup" id="O62035">
    <property type="interactions" value="811"/>
</dbReference>
<evidence type="ECO:0000256" key="2">
    <source>
        <dbReference type="SAM" id="Phobius"/>
    </source>
</evidence>
<dbReference type="Pfam" id="PF06678">
    <property type="entry name" value="DUF1179"/>
    <property type="match status" value="1"/>
</dbReference>
<keyword evidence="4" id="KW-1185">Reference proteome</keyword>
<feature type="region of interest" description="Disordered" evidence="1">
    <location>
        <begin position="39"/>
        <end position="108"/>
    </location>
</feature>
<dbReference type="eggNOG" id="ENOG502TIU6">
    <property type="taxonomic scope" value="Eukaryota"/>
</dbReference>
<feature type="transmembrane region" description="Helical" evidence="2">
    <location>
        <begin position="6"/>
        <end position="26"/>
    </location>
</feature>
<evidence type="ECO:0000313" key="4">
    <source>
        <dbReference type="Proteomes" id="UP000001940"/>
    </source>
</evidence>
<sequence>MFPFTTIFKSITLYFGPFLLLIVSIVNCQSKKKFKDDGRVDLVPRNAPVRPDPVKETSAQTCPTAQTPPAKTPMERSGNVAEDTLANVKSLPPEKSDDADKPKKKKKK</sequence>
<gene>
    <name evidence="3 5" type="ORF">C06C6.8</name>
    <name evidence="3" type="ORF">CELE_C06C6.8</name>
</gene>
<evidence type="ECO:0000256" key="1">
    <source>
        <dbReference type="SAM" id="MobiDB-lite"/>
    </source>
</evidence>